<feature type="domain" description="LssY-like C-terminal" evidence="11">
    <location>
        <begin position="521"/>
        <end position="643"/>
    </location>
</feature>
<dbReference type="CDD" id="cd03392">
    <property type="entry name" value="PAP2_like_2"/>
    <property type="match status" value="1"/>
</dbReference>
<keyword evidence="6 8" id="KW-0472">Membrane</keyword>
<proteinExistence type="inferred from homology"/>
<dbReference type="InterPro" id="IPR032818">
    <property type="entry name" value="DedA-like"/>
</dbReference>
<evidence type="ECO:0000256" key="3">
    <source>
        <dbReference type="ARBA" id="ARBA00022475"/>
    </source>
</evidence>
<evidence type="ECO:0000313" key="12">
    <source>
        <dbReference type="EMBL" id="AAO28115.1"/>
    </source>
</evidence>
<gene>
    <name evidence="12" type="ordered locus">PD_0224</name>
</gene>
<dbReference type="GO" id="GO:0005886">
    <property type="term" value="C:plasma membrane"/>
    <property type="evidence" value="ECO:0007669"/>
    <property type="project" value="UniProtKB-SubCell"/>
</dbReference>
<accession>Q87ES4</accession>
<evidence type="ECO:0000259" key="10">
    <source>
        <dbReference type="Pfam" id="PF09335"/>
    </source>
</evidence>
<dbReference type="Pfam" id="PF14067">
    <property type="entry name" value="LssY_C"/>
    <property type="match status" value="1"/>
</dbReference>
<feature type="transmembrane region" description="Helical" evidence="8">
    <location>
        <begin position="328"/>
        <end position="344"/>
    </location>
</feature>
<dbReference type="Gene3D" id="1.20.144.10">
    <property type="entry name" value="Phosphatidic acid phosphatase type 2/haloperoxidase"/>
    <property type="match status" value="1"/>
</dbReference>
<feature type="transmembrane region" description="Helical" evidence="8">
    <location>
        <begin position="443"/>
        <end position="461"/>
    </location>
</feature>
<dbReference type="HOGENOM" id="CLU_025730_2_0_6"/>
<feature type="transmembrane region" description="Helical" evidence="8">
    <location>
        <begin position="473"/>
        <end position="490"/>
    </location>
</feature>
<feature type="transmembrane region" description="Helical" evidence="8">
    <location>
        <begin position="202"/>
        <end position="227"/>
    </location>
</feature>
<evidence type="ECO:0000256" key="8">
    <source>
        <dbReference type="SAM" id="Phobius"/>
    </source>
</evidence>
<evidence type="ECO:0000259" key="11">
    <source>
        <dbReference type="Pfam" id="PF14067"/>
    </source>
</evidence>
<dbReference type="Proteomes" id="UP000002516">
    <property type="component" value="Chromosome"/>
</dbReference>
<dbReference type="EMBL" id="AE009442">
    <property type="protein sequence ID" value="AAO28115.1"/>
    <property type="molecule type" value="Genomic_DNA"/>
</dbReference>
<keyword evidence="3" id="KW-1003">Cell membrane</keyword>
<name>Q87ES4_XYLFT</name>
<keyword evidence="13" id="KW-1185">Reference proteome</keyword>
<feature type="region of interest" description="Disordered" evidence="7">
    <location>
        <begin position="690"/>
        <end position="709"/>
    </location>
</feature>
<dbReference type="PANTHER" id="PTHR30353">
    <property type="entry name" value="INNER MEMBRANE PROTEIN DEDA-RELATED"/>
    <property type="match status" value="1"/>
</dbReference>
<evidence type="ECO:0000256" key="6">
    <source>
        <dbReference type="ARBA" id="ARBA00023136"/>
    </source>
</evidence>
<feature type="transmembrane region" description="Helical" evidence="8">
    <location>
        <begin position="384"/>
        <end position="406"/>
    </location>
</feature>
<dbReference type="KEGG" id="xft:PD_0224"/>
<dbReference type="InterPro" id="IPR036938">
    <property type="entry name" value="PAP2/HPO_sf"/>
</dbReference>
<feature type="domain" description="Phosphatidic acid phosphatase type 2/haloperoxidase" evidence="9">
    <location>
        <begin position="383"/>
        <end position="457"/>
    </location>
</feature>
<sequence>MQSSDFQGCPAARKKAYDLSPYNSNMNTPWITATLAWIEQHPALAGLVIFAIAFSDAVIILGAIVPALPLLFAVGVLIGLDKINGLYAVACASLGAFAGDALSFWIGYRWGHRLREIWPFNRYPQLLHRGESLFRGNAFKSILVARYVGAVRPFVPAIAGMLRMPLKHYTFASGLACLSWGALFLAPGWLLGEAYDAVAAVAGRLLLVIGLLLLVLGVVWAVVLYSYRWAARNLDQSIARLLAWSHRHPTLGRWSISVFDPQRRESVPLAVLAVMLLLLGWGWFALLMIVLVHGEPLPMDLAVNNMMLALRNPLADYPMTALASLGDWQILLPAITVAMAYLAWHKRWMAVLHWLAALSFGLAFTWLLGKTMHVVQPPAASSGFGFPSVAVTIVTITLGFFAVLIARELPGRNRVWPYMVTGALASLIGFARLYLGAHWLSDVLGGMLFGIFWLLVLGIAYRRRLTHELQVNPLSWLFYGTFSIAAIVMAPRHLEQKLTKFEPPPPSPRTIAAESWWKNDWRELPARRNEFDDAERWPLNVQVAGSLVPLQQHLETQGWRRQPQAGWKEALHLLDVNSQPNTVPVLPATLDTRVEALLMVRNSPHADECYVLRLWPTATQLQPEQQPLWLGSVQTLHYDRHFSLMGLWYPLRGVDLALKELQSSLSALHHREEHHPDTNTPILLIDNRAPTVPTGAPTIPQEPSGLPTR</sequence>
<evidence type="ECO:0008006" key="14">
    <source>
        <dbReference type="Google" id="ProtNLM"/>
    </source>
</evidence>
<dbReference type="InterPro" id="IPR032816">
    <property type="entry name" value="VTT_dom"/>
</dbReference>
<protein>
    <recommendedName>
        <fullName evidence="14">Phosphatase PAP2 family protein</fullName>
    </recommendedName>
</protein>
<dbReference type="AlphaFoldDB" id="Q87ES4"/>
<feature type="domain" description="VTT" evidence="10">
    <location>
        <begin position="65"/>
        <end position="188"/>
    </location>
</feature>
<keyword evidence="5 8" id="KW-1133">Transmembrane helix</keyword>
<evidence type="ECO:0000256" key="2">
    <source>
        <dbReference type="ARBA" id="ARBA00010792"/>
    </source>
</evidence>
<evidence type="ECO:0000313" key="13">
    <source>
        <dbReference type="Proteomes" id="UP000002516"/>
    </source>
</evidence>
<dbReference type="SUPFAM" id="SSF48317">
    <property type="entry name" value="Acid phosphatase/Vanadium-dependent haloperoxidase"/>
    <property type="match status" value="1"/>
</dbReference>
<evidence type="ECO:0000259" key="9">
    <source>
        <dbReference type="Pfam" id="PF01569"/>
    </source>
</evidence>
<reference evidence="12 13" key="1">
    <citation type="journal article" date="2003" name="J. Bacteriol.">
        <title>Comparative analyses of the complete genome sequences of Pierce's disease and citrus variegated chlorosis strains of Xylella fastidiosa.</title>
        <authorList>
            <person name="Van Sluys M.A."/>
            <person name="de Oliveira M.C."/>
            <person name="Monteiro-Vitorello C.B."/>
            <person name="Miyaki C.Y."/>
            <person name="Furlan L.R."/>
            <person name="Camargo L.E."/>
            <person name="da Silva A.C."/>
            <person name="Moon D.H."/>
            <person name="Takita M.A."/>
            <person name="Lemos E.G."/>
            <person name="Machado M.A."/>
            <person name="Ferro M.I."/>
            <person name="da Silva F.R."/>
            <person name="Goldman M.H."/>
            <person name="Goldman G.H."/>
            <person name="Lemos M.V."/>
            <person name="El-Dorry H."/>
            <person name="Tsai S.M."/>
            <person name="Carrer H."/>
            <person name="Carraro D.M."/>
            <person name="de Oliveira R.C."/>
            <person name="Nunes L.R."/>
            <person name="Siqueira W.J."/>
            <person name="Coutinho L.L."/>
            <person name="Kimura E.T."/>
            <person name="Ferro E.S."/>
            <person name="Harakava R."/>
            <person name="Kuramae E.E."/>
            <person name="Marino C.L."/>
            <person name="Giglioti E."/>
            <person name="Abreu I.L."/>
            <person name="Alves L.M."/>
            <person name="do Amaral A.M."/>
            <person name="Baia G.S."/>
            <person name="Blanco S.R."/>
            <person name="Brito M.S."/>
            <person name="Cannavan F.S."/>
            <person name="Celestino A.V."/>
            <person name="da Cunha A.F."/>
            <person name="Fenille R.C."/>
            <person name="Ferro J.A."/>
            <person name="Formighieri E.F."/>
            <person name="Kishi L.T."/>
            <person name="Leoni S.G."/>
            <person name="Oliveira A.R."/>
            <person name="Rosa V.E.Jr."/>
            <person name="Sassaki F.T."/>
            <person name="Sena J.A."/>
            <person name="de Souza A.A."/>
            <person name="Truffi D."/>
            <person name="Tsukumo F."/>
            <person name="Yanai G.M."/>
            <person name="Zaros L.G."/>
            <person name="Civerolo E.L."/>
            <person name="Simpson A.J."/>
            <person name="Almeida N.F.Jr."/>
            <person name="Setubal J.C."/>
            <person name="Kitajima J.P."/>
        </authorList>
    </citation>
    <scope>NUCLEOTIDE SEQUENCE [LARGE SCALE GENOMIC DNA]</scope>
    <source>
        <strain evidence="13">Temecula1 / ATCC 700964</strain>
    </source>
</reference>
<feature type="transmembrane region" description="Helical" evidence="8">
    <location>
        <begin position="86"/>
        <end position="108"/>
    </location>
</feature>
<evidence type="ECO:0000256" key="5">
    <source>
        <dbReference type="ARBA" id="ARBA00022989"/>
    </source>
</evidence>
<feature type="transmembrane region" description="Helical" evidence="8">
    <location>
        <begin position="418"/>
        <end position="437"/>
    </location>
</feature>
<evidence type="ECO:0000256" key="7">
    <source>
        <dbReference type="SAM" id="MobiDB-lite"/>
    </source>
</evidence>
<feature type="transmembrane region" description="Helical" evidence="8">
    <location>
        <begin position="169"/>
        <end position="190"/>
    </location>
</feature>
<dbReference type="Pfam" id="PF09335">
    <property type="entry name" value="VTT_dom"/>
    <property type="match status" value="1"/>
</dbReference>
<dbReference type="Pfam" id="PF01569">
    <property type="entry name" value="PAP2"/>
    <property type="match status" value="1"/>
</dbReference>
<keyword evidence="4 8" id="KW-0812">Transmembrane</keyword>
<dbReference type="PANTHER" id="PTHR30353:SF15">
    <property type="entry name" value="INNER MEMBRANE PROTEIN YABI"/>
    <property type="match status" value="1"/>
</dbReference>
<evidence type="ECO:0000256" key="1">
    <source>
        <dbReference type="ARBA" id="ARBA00004651"/>
    </source>
</evidence>
<feature type="transmembrane region" description="Helical" evidence="8">
    <location>
        <begin position="30"/>
        <end position="52"/>
    </location>
</feature>
<organism evidence="12 13">
    <name type="scientific">Xylella fastidiosa (strain Temecula1 / ATCC 700964)</name>
    <dbReference type="NCBI Taxonomy" id="183190"/>
    <lineage>
        <taxon>Bacteria</taxon>
        <taxon>Pseudomonadati</taxon>
        <taxon>Pseudomonadota</taxon>
        <taxon>Gammaproteobacteria</taxon>
        <taxon>Lysobacterales</taxon>
        <taxon>Lysobacteraceae</taxon>
        <taxon>Xylella</taxon>
    </lineage>
</organism>
<feature type="transmembrane region" description="Helical" evidence="8">
    <location>
        <begin position="269"/>
        <end position="292"/>
    </location>
</feature>
<dbReference type="InterPro" id="IPR000326">
    <property type="entry name" value="PAP2/HPO"/>
</dbReference>
<feature type="transmembrane region" description="Helical" evidence="8">
    <location>
        <begin position="351"/>
        <end position="369"/>
    </location>
</feature>
<comment type="similarity">
    <text evidence="2">Belongs to the DedA family.</text>
</comment>
<evidence type="ECO:0000256" key="4">
    <source>
        <dbReference type="ARBA" id="ARBA00022692"/>
    </source>
</evidence>
<dbReference type="InterPro" id="IPR025902">
    <property type="entry name" value="LssY-like-C_dom"/>
</dbReference>
<feature type="transmembrane region" description="Helical" evidence="8">
    <location>
        <begin position="59"/>
        <end position="80"/>
    </location>
</feature>
<comment type="subcellular location">
    <subcellularLocation>
        <location evidence="1">Cell membrane</location>
        <topology evidence="1">Multi-pass membrane protein</topology>
    </subcellularLocation>
</comment>